<feature type="coiled-coil region" evidence="2">
    <location>
        <begin position="124"/>
        <end position="174"/>
    </location>
</feature>
<evidence type="ECO:0000313" key="6">
    <source>
        <dbReference type="WBParaSite" id="Minc3s06535g39960"/>
    </source>
</evidence>
<proteinExistence type="predicted"/>
<keyword evidence="1" id="KW-0677">Repeat</keyword>
<sequence length="1172" mass="133870">LYLLEEARAIYDSLGADSKNTWKGLTDALAIKLKKLNTKESARRMLTNRKQKSNESIIEFAQVIRGLINKAFPENSFKKVVLETEEARTQRIKDWRDDLAKDYFKNGIKLEIKEKLAFITTDTLEDTINQAKQIEEVQNALKEDRMRSYQNKLSEKAIIEVNAVRDQVNELKEQVDRRMPTQPVRGNYNNWRGNFNTRGNWNQRNNYNREQYSNNRNNFQNYNNWRGANFNRGRGTVRWGQRRGAGSFNSNKIPINNPRNFGAGASNSARINSLAMPYITIMMLLMFCQGICGQYQICPKDKIGESIDFPSPQDCTLSLTHQMEIKNVTLFLPKLVPRYFPIYRCWMERQVKCTDAILFYREDLPVKKERFSLSPESCWNLYKSTKLKRINEVLWSIIFYNDLKYAWFGQQCVMDRHYFLEEGEGALINKRFETSFGVSKSVEAHTINGSFTDKEKLFSVIVWNAPSEDYIYTHYSFGPVQAEIFYKNNSINGLVKINELQYVFAPSENITKSSDVLGVPDEAWPMDNDEIEVYRAQMEDLEHPERKEIWVILGPRGMKGAPGEKGDMGYTGPRGSKGASGQDAAPGLKGDIGIPGRPGKEGLPGLNGKDGLDGLQGPQGPIGQKVTKEAQPGNWDENFKILSTLSPLNKRELFDPEEAQKERDNKIKNNHEKSRLNYLSWEEAQAREQIMREQWKSTCQNRNQQLEIAKIIAETNPTKAARYLYGRTDLIAFLESGIKLKWNLGLCTPVNVEEIIWDQKVEDKCFELLPVKIRGKLLFAAPGSPDLLMESKTKSCEEQPIILNKTKLLNFDQEQHSLKIKPIIDVKTGILFKAGNKFEEEKAEVKDIQKFSDLIHQSMTLPEDIKQPEVEDVLSEIFGLPKILKEKGSNVTGEVFENLKENLEAGLEKGKEVAKDITEKGSEIISDAKEFIEDKWTFMQRLYWILMAFLILSALLVNTYLFWKFRALFSLIWKGIMIGRTVIKFFFGGKEGSHERKEIKVNAIEMEELNPKPSAPTLNDLEEKAYILDYIPSVCSVKSRKRCYVEVLFGGKIQKALIDCGADISYCGESVASRCGLKINSKDVPMAWAANSTPITFLGSAMVTIEIGGSTMRWPFLVSEDKSCPGGLVIGTDLMEEKEEIKLNFKNKTIQLGEDILPMIAAMEYVELPKDK</sequence>
<dbReference type="Gene3D" id="2.40.70.10">
    <property type="entry name" value="Acid Proteases"/>
    <property type="match status" value="1"/>
</dbReference>
<dbReference type="PANTHER" id="PTHR24637:SF366">
    <property type="entry name" value="NEMATODE CUTICLE COLLAGEN N-TERMINAL DOMAIN-CONTAINING PROTEIN"/>
    <property type="match status" value="1"/>
</dbReference>
<keyword evidence="4" id="KW-0812">Transmembrane</keyword>
<dbReference type="Pfam" id="PF01391">
    <property type="entry name" value="Collagen"/>
    <property type="match status" value="1"/>
</dbReference>
<dbReference type="SUPFAM" id="SSF50630">
    <property type="entry name" value="Acid proteases"/>
    <property type="match status" value="1"/>
</dbReference>
<dbReference type="PANTHER" id="PTHR24637">
    <property type="entry name" value="COLLAGEN"/>
    <property type="match status" value="1"/>
</dbReference>
<evidence type="ECO:0000256" key="1">
    <source>
        <dbReference type="ARBA" id="ARBA00022737"/>
    </source>
</evidence>
<keyword evidence="5" id="KW-1185">Reference proteome</keyword>
<organism evidence="5 6">
    <name type="scientific">Meloidogyne incognita</name>
    <name type="common">Southern root-knot nematode worm</name>
    <name type="synonym">Oxyuris incognita</name>
    <dbReference type="NCBI Taxonomy" id="6306"/>
    <lineage>
        <taxon>Eukaryota</taxon>
        <taxon>Metazoa</taxon>
        <taxon>Ecdysozoa</taxon>
        <taxon>Nematoda</taxon>
        <taxon>Chromadorea</taxon>
        <taxon>Rhabditida</taxon>
        <taxon>Tylenchina</taxon>
        <taxon>Tylenchomorpha</taxon>
        <taxon>Tylenchoidea</taxon>
        <taxon>Meloidogynidae</taxon>
        <taxon>Meloidogyninae</taxon>
        <taxon>Meloidogyne</taxon>
        <taxon>Meloidogyne incognita group</taxon>
    </lineage>
</organism>
<protein>
    <submittedName>
        <fullName evidence="6">Uncharacterized protein</fullName>
    </submittedName>
</protein>
<evidence type="ECO:0000313" key="5">
    <source>
        <dbReference type="Proteomes" id="UP000887563"/>
    </source>
</evidence>
<evidence type="ECO:0000256" key="3">
    <source>
        <dbReference type="SAM" id="MobiDB-lite"/>
    </source>
</evidence>
<dbReference type="WBParaSite" id="Minc3s06535g39960">
    <property type="protein sequence ID" value="Minc3s06535g39960"/>
    <property type="gene ID" value="Minc3s06535g39960"/>
</dbReference>
<dbReference type="Proteomes" id="UP000887563">
    <property type="component" value="Unplaced"/>
</dbReference>
<feature type="transmembrane region" description="Helical" evidence="4">
    <location>
        <begin position="942"/>
        <end position="961"/>
    </location>
</feature>
<feature type="region of interest" description="Disordered" evidence="3">
    <location>
        <begin position="560"/>
        <end position="605"/>
    </location>
</feature>
<name>A0A914NPB6_MELIC</name>
<keyword evidence="2" id="KW-0175">Coiled coil</keyword>
<evidence type="ECO:0000256" key="4">
    <source>
        <dbReference type="SAM" id="Phobius"/>
    </source>
</evidence>
<keyword evidence="4" id="KW-1133">Transmembrane helix</keyword>
<accession>A0A914NPB6</accession>
<dbReference type="InterPro" id="IPR008160">
    <property type="entry name" value="Collagen"/>
</dbReference>
<dbReference type="InterPro" id="IPR021109">
    <property type="entry name" value="Peptidase_aspartic_dom_sf"/>
</dbReference>
<reference evidence="6" key="1">
    <citation type="submission" date="2022-11" db="UniProtKB">
        <authorList>
            <consortium name="WormBaseParasite"/>
        </authorList>
    </citation>
    <scope>IDENTIFICATION</scope>
</reference>
<feature type="region of interest" description="Disordered" evidence="3">
    <location>
        <begin position="181"/>
        <end position="202"/>
    </location>
</feature>
<evidence type="ECO:0000256" key="2">
    <source>
        <dbReference type="SAM" id="Coils"/>
    </source>
</evidence>
<feature type="compositionally biased region" description="Polar residues" evidence="3">
    <location>
        <begin position="187"/>
        <end position="202"/>
    </location>
</feature>
<keyword evidence="4" id="KW-0472">Membrane</keyword>
<dbReference type="AlphaFoldDB" id="A0A914NPB6"/>
<dbReference type="CDD" id="cd00303">
    <property type="entry name" value="retropepsin_like"/>
    <property type="match status" value="1"/>
</dbReference>